<name>A0ABQ5E115_9ASTR</name>
<dbReference type="EMBL" id="BQNB010015803">
    <property type="protein sequence ID" value="GJT44327.1"/>
    <property type="molecule type" value="Genomic_DNA"/>
</dbReference>
<evidence type="ECO:0000313" key="1">
    <source>
        <dbReference type="EMBL" id="GJT44327.1"/>
    </source>
</evidence>
<sequence length="268" mass="29857">MAVQIMRILGRLQIKCWTKLQHSGVKCETFSRFSSTKAKKYNVDIGKDAFHHDPRRSEGCSMDGAVTEVINEIIEVASDMVAHLHTDFALATIPLLQRHCQLSSSSDEEILESSSQYPLHVIISSSRVVTLDATKVITTLSLIQSNLHQHHALNPAFLSSFMRYHHSSLIRSNGTPGYHPVPSSAPDPIPCRAMIFLNGFLFYGYLSSQPLSSLLREILSPARVVFCFPFSNFFSLGAHGQLQFKGIASVLAFVLRLNPFCLRETIVP</sequence>
<gene>
    <name evidence="1" type="ORF">Tco_0953042</name>
</gene>
<organism evidence="1 2">
    <name type="scientific">Tanacetum coccineum</name>
    <dbReference type="NCBI Taxonomy" id="301880"/>
    <lineage>
        <taxon>Eukaryota</taxon>
        <taxon>Viridiplantae</taxon>
        <taxon>Streptophyta</taxon>
        <taxon>Embryophyta</taxon>
        <taxon>Tracheophyta</taxon>
        <taxon>Spermatophyta</taxon>
        <taxon>Magnoliopsida</taxon>
        <taxon>eudicotyledons</taxon>
        <taxon>Gunneridae</taxon>
        <taxon>Pentapetalae</taxon>
        <taxon>asterids</taxon>
        <taxon>campanulids</taxon>
        <taxon>Asterales</taxon>
        <taxon>Asteraceae</taxon>
        <taxon>Asteroideae</taxon>
        <taxon>Anthemideae</taxon>
        <taxon>Anthemidinae</taxon>
        <taxon>Tanacetum</taxon>
    </lineage>
</organism>
<accession>A0ABQ5E115</accession>
<reference evidence="1" key="1">
    <citation type="journal article" date="2022" name="Int. J. Mol. Sci.">
        <title>Draft Genome of Tanacetum Coccineum: Genomic Comparison of Closely Related Tanacetum-Family Plants.</title>
        <authorList>
            <person name="Yamashiro T."/>
            <person name="Shiraishi A."/>
            <person name="Nakayama K."/>
            <person name="Satake H."/>
        </authorList>
    </citation>
    <scope>NUCLEOTIDE SEQUENCE</scope>
</reference>
<comment type="caution">
    <text evidence="1">The sequence shown here is derived from an EMBL/GenBank/DDBJ whole genome shotgun (WGS) entry which is preliminary data.</text>
</comment>
<keyword evidence="2" id="KW-1185">Reference proteome</keyword>
<reference evidence="1" key="2">
    <citation type="submission" date="2022-01" db="EMBL/GenBank/DDBJ databases">
        <authorList>
            <person name="Yamashiro T."/>
            <person name="Shiraishi A."/>
            <person name="Satake H."/>
            <person name="Nakayama K."/>
        </authorList>
    </citation>
    <scope>NUCLEOTIDE SEQUENCE</scope>
</reference>
<evidence type="ECO:0000313" key="2">
    <source>
        <dbReference type="Proteomes" id="UP001151760"/>
    </source>
</evidence>
<dbReference type="Proteomes" id="UP001151760">
    <property type="component" value="Unassembled WGS sequence"/>
</dbReference>
<protein>
    <submittedName>
        <fullName evidence="1">Uncharacterized protein</fullName>
    </submittedName>
</protein>
<proteinExistence type="predicted"/>